<keyword evidence="3" id="KW-1185">Reference proteome</keyword>
<accession>A0A9J6H021</accession>
<feature type="compositionally biased region" description="Low complexity" evidence="1">
    <location>
        <begin position="29"/>
        <end position="44"/>
    </location>
</feature>
<evidence type="ECO:0000313" key="2">
    <source>
        <dbReference type="EMBL" id="KAH9380393.1"/>
    </source>
</evidence>
<protein>
    <submittedName>
        <fullName evidence="2">Uncharacterized protein</fullName>
    </submittedName>
</protein>
<evidence type="ECO:0000313" key="3">
    <source>
        <dbReference type="Proteomes" id="UP000821853"/>
    </source>
</evidence>
<feature type="compositionally biased region" description="Polar residues" evidence="1">
    <location>
        <begin position="1"/>
        <end position="15"/>
    </location>
</feature>
<sequence>MSWKHQSPGSSQSPRPASEHAHRRKQKKSPSPSSQPTPAAQSSSVTQNRPYATTGTNAVAAIAARILSNAPGSTTRPLRLQWFPAHEEQAPGVDRARNRNITADRAARELTSRAAPQERSPPTPLNPGRRSHEDVPYSLPTPLEDYGTILRWYRDTRRRFPAPHPNLTRSEGTLYRQMQTDSVLTPVLGRHIAPAIYETSECIVCRATRGTLAHILQCAPQDPAPSSIRQLPVTVRRAITSSDYNTQKLVVQCVREALERQRVGGASPLGPSAGRLT</sequence>
<dbReference type="SUPFAM" id="SSF101478">
    <property type="entry name" value="ADP-ribosylglycohydrolase"/>
    <property type="match status" value="1"/>
</dbReference>
<gene>
    <name evidence="2" type="ORF">HPB48_017612</name>
</gene>
<feature type="region of interest" description="Disordered" evidence="1">
    <location>
        <begin position="108"/>
        <end position="140"/>
    </location>
</feature>
<evidence type="ECO:0000256" key="1">
    <source>
        <dbReference type="SAM" id="MobiDB-lite"/>
    </source>
</evidence>
<dbReference type="Proteomes" id="UP000821853">
    <property type="component" value="Chromosome 8"/>
</dbReference>
<proteinExistence type="predicted"/>
<name>A0A9J6H021_HAELO</name>
<dbReference type="AlphaFoldDB" id="A0A9J6H021"/>
<organism evidence="2 3">
    <name type="scientific">Haemaphysalis longicornis</name>
    <name type="common">Bush tick</name>
    <dbReference type="NCBI Taxonomy" id="44386"/>
    <lineage>
        <taxon>Eukaryota</taxon>
        <taxon>Metazoa</taxon>
        <taxon>Ecdysozoa</taxon>
        <taxon>Arthropoda</taxon>
        <taxon>Chelicerata</taxon>
        <taxon>Arachnida</taxon>
        <taxon>Acari</taxon>
        <taxon>Parasitiformes</taxon>
        <taxon>Ixodida</taxon>
        <taxon>Ixodoidea</taxon>
        <taxon>Ixodidae</taxon>
        <taxon>Haemaphysalinae</taxon>
        <taxon>Haemaphysalis</taxon>
    </lineage>
</organism>
<feature type="region of interest" description="Disordered" evidence="1">
    <location>
        <begin position="1"/>
        <end position="50"/>
    </location>
</feature>
<dbReference type="InterPro" id="IPR036705">
    <property type="entry name" value="Ribosyl_crysJ1_sf"/>
</dbReference>
<dbReference type="VEuPathDB" id="VectorBase:HLOH_045812"/>
<reference evidence="2 3" key="1">
    <citation type="journal article" date="2020" name="Cell">
        <title>Large-Scale Comparative Analyses of Tick Genomes Elucidate Their Genetic Diversity and Vector Capacities.</title>
        <authorList>
            <consortium name="Tick Genome and Microbiome Consortium (TIGMIC)"/>
            <person name="Jia N."/>
            <person name="Wang J."/>
            <person name="Shi W."/>
            <person name="Du L."/>
            <person name="Sun Y."/>
            <person name="Zhan W."/>
            <person name="Jiang J.F."/>
            <person name="Wang Q."/>
            <person name="Zhang B."/>
            <person name="Ji P."/>
            <person name="Bell-Sakyi L."/>
            <person name="Cui X.M."/>
            <person name="Yuan T.T."/>
            <person name="Jiang B.G."/>
            <person name="Yang W.F."/>
            <person name="Lam T.T."/>
            <person name="Chang Q.C."/>
            <person name="Ding S.J."/>
            <person name="Wang X.J."/>
            <person name="Zhu J.G."/>
            <person name="Ruan X.D."/>
            <person name="Zhao L."/>
            <person name="Wei J.T."/>
            <person name="Ye R.Z."/>
            <person name="Que T.C."/>
            <person name="Du C.H."/>
            <person name="Zhou Y.H."/>
            <person name="Cheng J.X."/>
            <person name="Dai P.F."/>
            <person name="Guo W.B."/>
            <person name="Han X.H."/>
            <person name="Huang E.J."/>
            <person name="Li L.F."/>
            <person name="Wei W."/>
            <person name="Gao Y.C."/>
            <person name="Liu J.Z."/>
            <person name="Shao H.Z."/>
            <person name="Wang X."/>
            <person name="Wang C.C."/>
            <person name="Yang T.C."/>
            <person name="Huo Q.B."/>
            <person name="Li W."/>
            <person name="Chen H.Y."/>
            <person name="Chen S.E."/>
            <person name="Zhou L.G."/>
            <person name="Ni X.B."/>
            <person name="Tian J.H."/>
            <person name="Sheng Y."/>
            <person name="Liu T."/>
            <person name="Pan Y.S."/>
            <person name="Xia L.Y."/>
            <person name="Li J."/>
            <person name="Zhao F."/>
            <person name="Cao W.C."/>
        </authorList>
    </citation>
    <scope>NUCLEOTIDE SEQUENCE [LARGE SCALE GENOMIC DNA]</scope>
    <source>
        <strain evidence="2">HaeL-2018</strain>
    </source>
</reference>
<comment type="caution">
    <text evidence="2">The sequence shown here is derived from an EMBL/GenBank/DDBJ whole genome shotgun (WGS) entry which is preliminary data.</text>
</comment>
<dbReference type="EMBL" id="JABSTR010000010">
    <property type="protein sequence ID" value="KAH9380393.1"/>
    <property type="molecule type" value="Genomic_DNA"/>
</dbReference>